<evidence type="ECO:0000313" key="8">
    <source>
        <dbReference type="Proteomes" id="UP000516764"/>
    </source>
</evidence>
<reference evidence="7 8" key="1">
    <citation type="journal article" date="2016" name="Int. J. Syst. Evol. Microbiol.">
        <title>Polaribacter haliotis sp. nov., isolated from the gut of abalone Haliotis discus hannai.</title>
        <authorList>
            <person name="Kim Y.O."/>
            <person name="Park I.S."/>
            <person name="Park S."/>
            <person name="Nam B.H."/>
            <person name="Park J.M."/>
            <person name="Kim D.G."/>
            <person name="Yoon J.H."/>
        </authorList>
    </citation>
    <scope>NUCLEOTIDE SEQUENCE [LARGE SCALE GENOMIC DNA]</scope>
    <source>
        <strain evidence="7 8">KCTC 52418</strain>
    </source>
</reference>
<evidence type="ECO:0000313" key="7">
    <source>
        <dbReference type="EMBL" id="QOD61956.1"/>
    </source>
</evidence>
<dbReference type="KEGG" id="phal:H9I45_05805"/>
<gene>
    <name evidence="7" type="ORF">H9I45_05805</name>
</gene>
<keyword evidence="2 7" id="KW-0378">Hydrolase</keyword>
<dbReference type="RefSeq" id="WP_088353137.1">
    <property type="nucleotide sequence ID" value="NZ_CP061813.1"/>
</dbReference>
<dbReference type="InterPro" id="IPR036156">
    <property type="entry name" value="Beta-gal/glucu_dom_sf"/>
</dbReference>
<dbReference type="Pfam" id="PF02836">
    <property type="entry name" value="Glyco_hydro_2_C"/>
    <property type="match status" value="1"/>
</dbReference>
<accession>A0A7L8AIX6</accession>
<keyword evidence="3" id="KW-0326">Glycosidase</keyword>
<evidence type="ECO:0000256" key="4">
    <source>
        <dbReference type="SAM" id="SignalP"/>
    </source>
</evidence>
<dbReference type="InterPro" id="IPR008979">
    <property type="entry name" value="Galactose-bd-like_sf"/>
</dbReference>
<dbReference type="InterPro" id="IPR006103">
    <property type="entry name" value="Glyco_hydro_2_cat"/>
</dbReference>
<keyword evidence="4" id="KW-0732">Signal</keyword>
<dbReference type="SUPFAM" id="SSF51445">
    <property type="entry name" value="(Trans)glycosidases"/>
    <property type="match status" value="1"/>
</dbReference>
<dbReference type="InterPro" id="IPR051913">
    <property type="entry name" value="GH2_Domain-Containing"/>
</dbReference>
<dbReference type="Pfam" id="PF00703">
    <property type="entry name" value="Glyco_hydro_2"/>
    <property type="match status" value="1"/>
</dbReference>
<dbReference type="Proteomes" id="UP000516764">
    <property type="component" value="Chromosome"/>
</dbReference>
<dbReference type="GO" id="GO:0005975">
    <property type="term" value="P:carbohydrate metabolic process"/>
    <property type="evidence" value="ECO:0007669"/>
    <property type="project" value="InterPro"/>
</dbReference>
<dbReference type="EMBL" id="CP061813">
    <property type="protein sequence ID" value="QOD61956.1"/>
    <property type="molecule type" value="Genomic_DNA"/>
</dbReference>
<comment type="similarity">
    <text evidence="1">Belongs to the glycosyl hydrolase 2 family.</text>
</comment>
<feature type="chain" id="PRO_5032506108" evidence="4">
    <location>
        <begin position="21"/>
        <end position="1066"/>
    </location>
</feature>
<evidence type="ECO:0000259" key="5">
    <source>
        <dbReference type="Pfam" id="PF00703"/>
    </source>
</evidence>
<dbReference type="Gene3D" id="2.60.40.10">
    <property type="entry name" value="Immunoglobulins"/>
    <property type="match status" value="1"/>
</dbReference>
<dbReference type="Gene3D" id="3.20.20.80">
    <property type="entry name" value="Glycosidases"/>
    <property type="match status" value="1"/>
</dbReference>
<evidence type="ECO:0000259" key="6">
    <source>
        <dbReference type="Pfam" id="PF02836"/>
    </source>
</evidence>
<dbReference type="InterPro" id="IPR013783">
    <property type="entry name" value="Ig-like_fold"/>
</dbReference>
<dbReference type="SUPFAM" id="SSF49785">
    <property type="entry name" value="Galactose-binding domain-like"/>
    <property type="match status" value="1"/>
</dbReference>
<dbReference type="Gene3D" id="2.60.120.260">
    <property type="entry name" value="Galactose-binding domain-like"/>
    <property type="match status" value="1"/>
</dbReference>
<organism evidence="7 8">
    <name type="scientific">Polaribacter haliotis</name>
    <dbReference type="NCBI Taxonomy" id="1888915"/>
    <lineage>
        <taxon>Bacteria</taxon>
        <taxon>Pseudomonadati</taxon>
        <taxon>Bacteroidota</taxon>
        <taxon>Flavobacteriia</taxon>
        <taxon>Flavobacteriales</taxon>
        <taxon>Flavobacteriaceae</taxon>
    </lineage>
</organism>
<feature type="domain" description="Glycoside hydrolase family 2 catalytic" evidence="6">
    <location>
        <begin position="291"/>
        <end position="468"/>
    </location>
</feature>
<name>A0A7L8AIX6_9FLAO</name>
<feature type="signal peptide" evidence="4">
    <location>
        <begin position="1"/>
        <end position="20"/>
    </location>
</feature>
<sequence>MKKITILFVLLIAVSATFKAQNILDLQGTWHVQLDKNKVKKQMQLPGTLAEAKIGEKTVGSDFGILTPEYKYIGVAWYEREFTIPENWENKTIEVFLERVLWESQVYIDGRKFTTQDGLGTPHIHQIGKLKPGKHKISIRVNNDMIHNIGDKGHAYGEYTQSIWNGIVGKIELNASDPSFIKSIRTFPLVDKDQLKLDVAITSSENRKGTFLIEIVDIKTNKVAFKTKVKEKLVVGENSKEIVLNLKGKLKKWSEFTPEVYNLKVSLKSGKSEDIYETEFGFVQFSHDGTRVTVNGQPVFLRGNLDCVHFPLTGYPSTKLEDWVRIFEIYKDYGLNHVRYHSWCPPEAAFKAANRVGIYMQAEASIWIDWWMSEDMKKRGRPEMDTKGYPKGLGKDPKRDEFVISEMNRVVDYYGNHPSFTMFCIGNELGNSDFDVMKNWIADLKKKDPRRLYATSTARKVMEVDDYMATHHIPGVGRTRGLNGPGTDWDFEAVYSQMNIPIIAHEIGQWPVYPSWTEIDKYTGVLKARNFEEFKTVAQKNGIVDQDEDFKMASGALNQIMYKYETESFLRTKSCAGVQLLSIQDYQGQGEALIGWLDAHWDSKGITTPEKFREHFTETVPLLRMKKFVWSTDEVYEAKAQLSHYGNSAIENGVVEMKISTSNGKVLKTASWNIKNVEIGSLLDLGNISLPLNTITTADELTVSLQLKGTEYKNEWQIWVFPKELPKVDNSELIISDQLDDKTLQALENGAKVLLVANNLGTTENSVNVGFYPLYWSLTFFPGQGKTNIGMLLKDKHPAFDKFPTNFHTNWQWETFKNKTKGFILNDLPANYKPIAQVVDDFHRNNKEGAIFEFKVGKGKLLISGFDVNNTKNVVANQLKYSLTEYMKTSDFAPEQSVSVPFIKNLFPLIPQVEDVARNSQFKNVILEVNAAGNFNEKETNKPWKKDLDIVEVSKETNYKIRANGVWKDNVTTVWHGEEMTIEVECPAGILGTFYVEFNDWNKQSREGFLEFEGRKVKLGDHQGNEGKWIKFHVMREDSNDGKLILKTKATKGNNLMISKIVLSKE</sequence>
<proteinExistence type="inferred from homology"/>
<protein>
    <submittedName>
        <fullName evidence="7">Glycoside hydrolase family 2</fullName>
    </submittedName>
</protein>
<keyword evidence="8" id="KW-1185">Reference proteome</keyword>
<dbReference type="OrthoDB" id="9814867at2"/>
<dbReference type="PANTHER" id="PTHR42732">
    <property type="entry name" value="BETA-GALACTOSIDASE"/>
    <property type="match status" value="1"/>
</dbReference>
<evidence type="ECO:0000256" key="3">
    <source>
        <dbReference type="ARBA" id="ARBA00023295"/>
    </source>
</evidence>
<dbReference type="SUPFAM" id="SSF49303">
    <property type="entry name" value="beta-Galactosidase/glucuronidase domain"/>
    <property type="match status" value="1"/>
</dbReference>
<dbReference type="GO" id="GO:0004553">
    <property type="term" value="F:hydrolase activity, hydrolyzing O-glycosyl compounds"/>
    <property type="evidence" value="ECO:0007669"/>
    <property type="project" value="InterPro"/>
</dbReference>
<dbReference type="InterPro" id="IPR017853">
    <property type="entry name" value="GH"/>
</dbReference>
<evidence type="ECO:0000256" key="1">
    <source>
        <dbReference type="ARBA" id="ARBA00007401"/>
    </source>
</evidence>
<evidence type="ECO:0000256" key="2">
    <source>
        <dbReference type="ARBA" id="ARBA00022801"/>
    </source>
</evidence>
<dbReference type="PANTHER" id="PTHR42732:SF1">
    <property type="entry name" value="BETA-MANNOSIDASE"/>
    <property type="match status" value="1"/>
</dbReference>
<dbReference type="AlphaFoldDB" id="A0A7L8AIX6"/>
<feature type="domain" description="Glycoside hydrolase family 2 immunoglobulin-like beta-sandwich" evidence="5">
    <location>
        <begin position="180"/>
        <end position="282"/>
    </location>
</feature>
<dbReference type="InterPro" id="IPR006102">
    <property type="entry name" value="Ig-like_GH2"/>
</dbReference>